<keyword evidence="3" id="KW-1185">Reference proteome</keyword>
<accession>A0A370HJ78</accession>
<protein>
    <submittedName>
        <fullName evidence="2">Uncharacterized protein</fullName>
    </submittedName>
</protein>
<dbReference type="OrthoDB" id="9987623at2"/>
<evidence type="ECO:0000256" key="1">
    <source>
        <dbReference type="SAM" id="Phobius"/>
    </source>
</evidence>
<comment type="caution">
    <text evidence="2">The sequence shown here is derived from an EMBL/GenBank/DDBJ whole genome shotgun (WGS) entry which is preliminary data.</text>
</comment>
<sequence>MIPMLIFGILGGIISAVVAWPYGFIAAFAAYVVGGSLCALIPGVLQIRSEARAEARRDLAASVKASPVSEER</sequence>
<evidence type="ECO:0000313" key="2">
    <source>
        <dbReference type="EMBL" id="RDI58636.1"/>
    </source>
</evidence>
<dbReference type="RefSeq" id="WP_114770657.1">
    <property type="nucleotide sequence ID" value="NZ_QQBB01000005.1"/>
</dbReference>
<keyword evidence="1" id="KW-1133">Transmembrane helix</keyword>
<keyword evidence="1" id="KW-0472">Membrane</keyword>
<dbReference type="AlphaFoldDB" id="A0A370HJ78"/>
<reference evidence="2 3" key="1">
    <citation type="submission" date="2018-07" db="EMBL/GenBank/DDBJ databases">
        <title>Genomic Encyclopedia of Type Strains, Phase IV (KMG-IV): sequencing the most valuable type-strain genomes for metagenomic binning, comparative biology and taxonomic classification.</title>
        <authorList>
            <person name="Goeker M."/>
        </authorList>
    </citation>
    <scope>NUCLEOTIDE SEQUENCE [LARGE SCALE GENOMIC DNA]</scope>
    <source>
        <strain evidence="2 3">DSM 14364</strain>
    </source>
</reference>
<name>A0A370HJ78_9HYPH</name>
<feature type="transmembrane region" description="Helical" evidence="1">
    <location>
        <begin position="29"/>
        <end position="47"/>
    </location>
</feature>
<proteinExistence type="predicted"/>
<dbReference type="Proteomes" id="UP000254925">
    <property type="component" value="Unassembled WGS sequence"/>
</dbReference>
<dbReference type="EMBL" id="QQBB01000005">
    <property type="protein sequence ID" value="RDI58636.1"/>
    <property type="molecule type" value="Genomic_DNA"/>
</dbReference>
<gene>
    <name evidence="2" type="ORF">DES45_105159</name>
</gene>
<evidence type="ECO:0000313" key="3">
    <source>
        <dbReference type="Proteomes" id="UP000254925"/>
    </source>
</evidence>
<organism evidence="2 3">
    <name type="scientific">Microvirga subterranea</name>
    <dbReference type="NCBI Taxonomy" id="186651"/>
    <lineage>
        <taxon>Bacteria</taxon>
        <taxon>Pseudomonadati</taxon>
        <taxon>Pseudomonadota</taxon>
        <taxon>Alphaproteobacteria</taxon>
        <taxon>Hyphomicrobiales</taxon>
        <taxon>Methylobacteriaceae</taxon>
        <taxon>Microvirga</taxon>
    </lineage>
</organism>
<keyword evidence="1" id="KW-0812">Transmembrane</keyword>